<keyword evidence="6 15" id="KW-0349">Heme</keyword>
<keyword evidence="4" id="KW-1003">Cell membrane</keyword>
<dbReference type="PANTHER" id="PTHR37928:SF2">
    <property type="entry name" value="GPI ANCHORED CFEM DOMAIN PROTEIN (AFU_ORTHOLOGUE AFUA_6G10580)"/>
    <property type="match status" value="1"/>
</dbReference>
<evidence type="ECO:0000256" key="5">
    <source>
        <dbReference type="ARBA" id="ARBA00022525"/>
    </source>
</evidence>
<keyword evidence="12 15" id="KW-1015">Disulfide bond</keyword>
<dbReference type="GO" id="GO:0046872">
    <property type="term" value="F:metal ion binding"/>
    <property type="evidence" value="ECO:0007669"/>
    <property type="project" value="UniProtKB-UniRule"/>
</dbReference>
<feature type="signal peptide" evidence="17">
    <location>
        <begin position="1"/>
        <end position="19"/>
    </location>
</feature>
<keyword evidence="5" id="KW-0964">Secreted</keyword>
<evidence type="ECO:0000256" key="15">
    <source>
        <dbReference type="PROSITE-ProRule" id="PRU01356"/>
    </source>
</evidence>
<evidence type="ECO:0000256" key="9">
    <source>
        <dbReference type="ARBA" id="ARBA00022729"/>
    </source>
</evidence>
<feature type="chain" id="PRO_5042235744" description="CFEM domain-containing protein" evidence="17">
    <location>
        <begin position="20"/>
        <end position="186"/>
    </location>
</feature>
<dbReference type="GO" id="GO:0098552">
    <property type="term" value="C:side of membrane"/>
    <property type="evidence" value="ECO:0007669"/>
    <property type="project" value="UniProtKB-KW"/>
</dbReference>
<evidence type="ECO:0000256" key="6">
    <source>
        <dbReference type="ARBA" id="ARBA00022617"/>
    </source>
</evidence>
<evidence type="ECO:0000256" key="12">
    <source>
        <dbReference type="ARBA" id="ARBA00023157"/>
    </source>
</evidence>
<protein>
    <recommendedName>
        <fullName evidence="18">CFEM domain-containing protein</fullName>
    </recommendedName>
</protein>
<evidence type="ECO:0000259" key="18">
    <source>
        <dbReference type="PROSITE" id="PS52012"/>
    </source>
</evidence>
<evidence type="ECO:0000256" key="14">
    <source>
        <dbReference type="ARBA" id="ARBA00023288"/>
    </source>
</evidence>
<accession>A0AAD4CGV1</accession>
<dbReference type="PANTHER" id="PTHR37928">
    <property type="entry name" value="CFEM DOMAIN PROTEIN (AFU_ORTHOLOGUE AFUA_6G14090)"/>
    <property type="match status" value="1"/>
</dbReference>
<keyword evidence="8 15" id="KW-0479">Metal-binding</keyword>
<dbReference type="Pfam" id="PF05730">
    <property type="entry name" value="CFEM"/>
    <property type="match status" value="1"/>
</dbReference>
<evidence type="ECO:0000256" key="16">
    <source>
        <dbReference type="SAM" id="MobiDB-lite"/>
    </source>
</evidence>
<sequence>MKLNYALLPLVALLSGAAAQDLGDLPDCAKSCATGAIPQHCELIDIGCICGDKSFITNISCCVAKACSAVIDFATQLCKGGGITDLPKSASCPAGGDTATETSKSSTSSATSTETKSSKTAASAASTATKSTESAATSSEKTGGSTASTTTPTNSAAATTGGAALLQGSDASIVAVAGAALFAFLA</sequence>
<dbReference type="PROSITE" id="PS52012">
    <property type="entry name" value="CFEM"/>
    <property type="match status" value="1"/>
</dbReference>
<reference evidence="19" key="2">
    <citation type="submission" date="2020-02" db="EMBL/GenBank/DDBJ databases">
        <authorList>
            <person name="Gilchrist C.L.M."/>
            <person name="Chooi Y.-H."/>
        </authorList>
    </citation>
    <scope>NUCLEOTIDE SEQUENCE</scope>
    <source>
        <strain evidence="19">MST-FP2251</strain>
    </source>
</reference>
<keyword evidence="20" id="KW-1185">Reference proteome</keyword>
<dbReference type="InterPro" id="IPR008427">
    <property type="entry name" value="Extracellular_membr_CFEM_dom"/>
</dbReference>
<keyword evidence="7" id="KW-0336">GPI-anchor</keyword>
<comment type="caution">
    <text evidence="19">The sequence shown here is derived from an EMBL/GenBank/DDBJ whole genome shotgun (WGS) entry which is preliminary data.</text>
</comment>
<feature type="compositionally biased region" description="Low complexity" evidence="16">
    <location>
        <begin position="98"/>
        <end position="157"/>
    </location>
</feature>
<dbReference type="InterPro" id="IPR051735">
    <property type="entry name" value="CFEM_domain"/>
</dbReference>
<evidence type="ECO:0000256" key="7">
    <source>
        <dbReference type="ARBA" id="ARBA00022622"/>
    </source>
</evidence>
<evidence type="ECO:0000256" key="10">
    <source>
        <dbReference type="ARBA" id="ARBA00023004"/>
    </source>
</evidence>
<organism evidence="19 20">
    <name type="scientific">Aspergillus nanangensis</name>
    <dbReference type="NCBI Taxonomy" id="2582783"/>
    <lineage>
        <taxon>Eukaryota</taxon>
        <taxon>Fungi</taxon>
        <taxon>Dikarya</taxon>
        <taxon>Ascomycota</taxon>
        <taxon>Pezizomycotina</taxon>
        <taxon>Eurotiomycetes</taxon>
        <taxon>Eurotiomycetidae</taxon>
        <taxon>Eurotiales</taxon>
        <taxon>Aspergillaceae</taxon>
        <taxon>Aspergillus</taxon>
        <taxon>Aspergillus subgen. Circumdati</taxon>
    </lineage>
</organism>
<feature type="region of interest" description="Disordered" evidence="16">
    <location>
        <begin position="97"/>
        <end position="157"/>
    </location>
</feature>
<dbReference type="GO" id="GO:0005886">
    <property type="term" value="C:plasma membrane"/>
    <property type="evidence" value="ECO:0007669"/>
    <property type="project" value="UniProtKB-SubCell"/>
</dbReference>
<keyword evidence="10 15" id="KW-0408">Iron</keyword>
<feature type="binding site" description="axial binding residue" evidence="15">
    <location>
        <position position="45"/>
    </location>
    <ligand>
        <name>heme</name>
        <dbReference type="ChEBI" id="CHEBI:30413"/>
    </ligand>
    <ligandPart>
        <name>Fe</name>
        <dbReference type="ChEBI" id="CHEBI:18248"/>
    </ligandPart>
</feature>
<evidence type="ECO:0000256" key="11">
    <source>
        <dbReference type="ARBA" id="ARBA00023136"/>
    </source>
</evidence>
<gene>
    <name evidence="19" type="ORF">FE257_011938</name>
</gene>
<name>A0AAD4CGV1_ASPNN</name>
<keyword evidence="11" id="KW-0472">Membrane</keyword>
<keyword evidence="14" id="KW-0449">Lipoprotein</keyword>
<comment type="subcellular location">
    <subcellularLocation>
        <location evidence="1">Cell membrane</location>
        <topology evidence="1">Lipid-anchor</topology>
        <topology evidence="1">GPI-anchor</topology>
    </subcellularLocation>
    <subcellularLocation>
        <location evidence="2">Secreted</location>
    </subcellularLocation>
</comment>
<evidence type="ECO:0000256" key="8">
    <source>
        <dbReference type="ARBA" id="ARBA00022723"/>
    </source>
</evidence>
<keyword evidence="9 17" id="KW-0732">Signal</keyword>
<evidence type="ECO:0000313" key="19">
    <source>
        <dbReference type="EMBL" id="KAF9886215.1"/>
    </source>
</evidence>
<evidence type="ECO:0000256" key="17">
    <source>
        <dbReference type="SAM" id="SignalP"/>
    </source>
</evidence>
<dbReference type="GO" id="GO:0005576">
    <property type="term" value="C:extracellular region"/>
    <property type="evidence" value="ECO:0007669"/>
    <property type="project" value="UniProtKB-SubCell"/>
</dbReference>
<comment type="similarity">
    <text evidence="3">Belongs to the RBT5 family.</text>
</comment>
<evidence type="ECO:0000256" key="3">
    <source>
        <dbReference type="ARBA" id="ARBA00010031"/>
    </source>
</evidence>
<keyword evidence="13" id="KW-0325">Glycoprotein</keyword>
<feature type="disulfide bond" evidence="15">
    <location>
        <begin position="41"/>
        <end position="48"/>
    </location>
</feature>
<dbReference type="AlphaFoldDB" id="A0AAD4CGV1"/>
<dbReference type="EMBL" id="VCAU01000081">
    <property type="protein sequence ID" value="KAF9886215.1"/>
    <property type="molecule type" value="Genomic_DNA"/>
</dbReference>
<evidence type="ECO:0000256" key="1">
    <source>
        <dbReference type="ARBA" id="ARBA00004609"/>
    </source>
</evidence>
<evidence type="ECO:0000256" key="13">
    <source>
        <dbReference type="ARBA" id="ARBA00023180"/>
    </source>
</evidence>
<dbReference type="Proteomes" id="UP001194746">
    <property type="component" value="Unassembled WGS sequence"/>
</dbReference>
<comment type="caution">
    <text evidence="15">Lacks conserved residue(s) required for the propagation of feature annotation.</text>
</comment>
<evidence type="ECO:0000313" key="20">
    <source>
        <dbReference type="Proteomes" id="UP001194746"/>
    </source>
</evidence>
<feature type="domain" description="CFEM" evidence="18">
    <location>
        <begin position="1"/>
        <end position="118"/>
    </location>
</feature>
<evidence type="ECO:0000256" key="2">
    <source>
        <dbReference type="ARBA" id="ARBA00004613"/>
    </source>
</evidence>
<reference evidence="19" key="1">
    <citation type="journal article" date="2019" name="Beilstein J. Org. Chem.">
        <title>Nanangenines: drimane sesquiterpenoids as the dominant metabolite cohort of a novel Australian fungus, Aspergillus nanangensis.</title>
        <authorList>
            <person name="Lacey H.J."/>
            <person name="Gilchrist C.L.M."/>
            <person name="Crombie A."/>
            <person name="Kalaitzis J.A."/>
            <person name="Vuong D."/>
            <person name="Rutledge P.J."/>
            <person name="Turner P."/>
            <person name="Pitt J.I."/>
            <person name="Lacey E."/>
            <person name="Chooi Y.H."/>
            <person name="Piggott A.M."/>
        </authorList>
    </citation>
    <scope>NUCLEOTIDE SEQUENCE</scope>
    <source>
        <strain evidence="19">MST-FP2251</strain>
    </source>
</reference>
<proteinExistence type="inferred from homology"/>
<evidence type="ECO:0000256" key="4">
    <source>
        <dbReference type="ARBA" id="ARBA00022475"/>
    </source>
</evidence>